<name>A0A182JJR9_ANOAO</name>
<accession>A0A182JJR9</accession>
<dbReference type="EnsemblMetazoa" id="AATE019375-RA">
    <property type="protein sequence ID" value="AATE019375-PA.1"/>
    <property type="gene ID" value="AATE019375"/>
</dbReference>
<dbReference type="SUPFAM" id="SSF48403">
    <property type="entry name" value="Ankyrin repeat"/>
    <property type="match status" value="1"/>
</dbReference>
<dbReference type="STRING" id="41427.A0A182JJR9"/>
<dbReference type="AlphaFoldDB" id="A0A182JJR9"/>
<dbReference type="PANTHER" id="PTHR14491:SF7">
    <property type="entry name" value="SOSONDOWAH, ISOFORM G"/>
    <property type="match status" value="1"/>
</dbReference>
<protein>
    <submittedName>
        <fullName evidence="5">ANK_REP_REGION domain-containing protein</fullName>
    </submittedName>
</protein>
<dbReference type="PANTHER" id="PTHR14491">
    <property type="entry name" value="SOSONDOWAH, ISOFORM G"/>
    <property type="match status" value="1"/>
</dbReference>
<feature type="compositionally biased region" description="Acidic residues" evidence="4">
    <location>
        <begin position="284"/>
        <end position="294"/>
    </location>
</feature>
<organism evidence="5">
    <name type="scientific">Anopheles atroparvus</name>
    <name type="common">European mosquito</name>
    <dbReference type="NCBI Taxonomy" id="41427"/>
    <lineage>
        <taxon>Eukaryota</taxon>
        <taxon>Metazoa</taxon>
        <taxon>Ecdysozoa</taxon>
        <taxon>Arthropoda</taxon>
        <taxon>Hexapoda</taxon>
        <taxon>Insecta</taxon>
        <taxon>Pterygota</taxon>
        <taxon>Neoptera</taxon>
        <taxon>Endopterygota</taxon>
        <taxon>Diptera</taxon>
        <taxon>Nematocera</taxon>
        <taxon>Culicoidea</taxon>
        <taxon>Culicidae</taxon>
        <taxon>Anophelinae</taxon>
        <taxon>Anopheles</taxon>
    </lineage>
</organism>
<evidence type="ECO:0000256" key="2">
    <source>
        <dbReference type="ARBA" id="ARBA00023043"/>
    </source>
</evidence>
<feature type="region of interest" description="Disordered" evidence="4">
    <location>
        <begin position="227"/>
        <end position="309"/>
    </location>
</feature>
<dbReference type="InterPro" id="IPR002110">
    <property type="entry name" value="Ankyrin_rpt"/>
</dbReference>
<evidence type="ECO:0000256" key="1">
    <source>
        <dbReference type="ARBA" id="ARBA00022737"/>
    </source>
</evidence>
<evidence type="ECO:0000256" key="3">
    <source>
        <dbReference type="ARBA" id="ARBA00038122"/>
    </source>
</evidence>
<dbReference type="SMART" id="SM00248">
    <property type="entry name" value="ANK"/>
    <property type="match status" value="2"/>
</dbReference>
<dbReference type="VEuPathDB" id="VectorBase:AATE019375"/>
<dbReference type="InterPro" id="IPR036770">
    <property type="entry name" value="Ankyrin_rpt-contain_sf"/>
</dbReference>
<keyword evidence="1" id="KW-0677">Repeat</keyword>
<keyword evidence="2" id="KW-0040">ANK repeat</keyword>
<evidence type="ECO:0000256" key="4">
    <source>
        <dbReference type="SAM" id="MobiDB-lite"/>
    </source>
</evidence>
<feature type="compositionally biased region" description="Polar residues" evidence="4">
    <location>
        <begin position="258"/>
        <end position="272"/>
    </location>
</feature>
<dbReference type="Pfam" id="PF12796">
    <property type="entry name" value="Ank_2"/>
    <property type="match status" value="1"/>
</dbReference>
<comment type="similarity">
    <text evidence="3">Belongs to the SOWAH family.</text>
</comment>
<proteinExistence type="inferred from homology"/>
<dbReference type="Gene3D" id="1.25.40.20">
    <property type="entry name" value="Ankyrin repeat-containing domain"/>
    <property type="match status" value="1"/>
</dbReference>
<evidence type="ECO:0000313" key="5">
    <source>
        <dbReference type="EnsemblMetazoa" id="AATE019375-PA.1"/>
    </source>
</evidence>
<sequence>MAEEETALHWAAKHGNEDVIKLVAGKLKADVNARTGYTALHIATQFGRNDIFELLCNVYKADRDLLDWSGKKPLEYQKQLTSVSASTYSSEYERKLSKHEKFFTLPSKTLSPLTRGGTFMRRKRRQRPSTTDHVTLQTFITDKCKERHVESNEKKEIKARKKHSEKDSGFLRIGSLNVRVKKTTEAFSNFLGVGTNQTRIPPTAIRASAPPDALFIDKLHKTWGSADNIQQEDSAMPPPKFGGVKKRRQKRDIEYDPSNDQFSQSVPTTPSQVRAPVGTLSENPDGESMGDSDSDTACGFDSNWRPTYI</sequence>
<reference evidence="5" key="1">
    <citation type="submission" date="2022-08" db="UniProtKB">
        <authorList>
            <consortium name="EnsemblMetazoa"/>
        </authorList>
    </citation>
    <scope>IDENTIFICATION</scope>
    <source>
        <strain evidence="5">EBRO</strain>
    </source>
</reference>